<feature type="region of interest" description="Disordered" evidence="1">
    <location>
        <begin position="48"/>
        <end position="84"/>
    </location>
</feature>
<name>R7RN62_9CLOT</name>
<keyword evidence="4" id="KW-0378">Hydrolase</keyword>
<comment type="caution">
    <text evidence="4">The sequence shown here is derived from an EMBL/GenBank/DDBJ whole genome shotgun (WGS) entry which is preliminary data.</text>
</comment>
<reference evidence="4" key="1">
    <citation type="submission" date="2013-03" db="EMBL/GenBank/DDBJ databases">
        <title>Draft genome sequence of the hydrogen-ethanol-producing anaerobic alkalithermophilic Caloramator celere.</title>
        <authorList>
            <person name="Ciranna A."/>
            <person name="Larjo A."/>
            <person name="Kivisto A."/>
            <person name="Santala V."/>
            <person name="Roos C."/>
            <person name="Karp M."/>
        </authorList>
    </citation>
    <scope>NUCLEOTIDE SEQUENCE [LARGE SCALE GENOMIC DNA]</scope>
    <source>
        <strain evidence="4">DSM 8682</strain>
    </source>
</reference>
<dbReference type="InterPro" id="IPR011330">
    <property type="entry name" value="Glyco_hydro/deAcase_b/a-brl"/>
</dbReference>
<evidence type="ECO:0000313" key="4">
    <source>
        <dbReference type="EMBL" id="CDF57607.1"/>
    </source>
</evidence>
<dbReference type="OrthoDB" id="258610at2"/>
<evidence type="ECO:0000259" key="3">
    <source>
        <dbReference type="PROSITE" id="PS51677"/>
    </source>
</evidence>
<evidence type="ECO:0000313" key="5">
    <source>
        <dbReference type="Proteomes" id="UP000014923"/>
    </source>
</evidence>
<dbReference type="SUPFAM" id="SSF88713">
    <property type="entry name" value="Glycoside hydrolase/deacetylase"/>
    <property type="match status" value="1"/>
</dbReference>
<keyword evidence="5" id="KW-1185">Reference proteome</keyword>
<keyword evidence="4" id="KW-0326">Glycosidase</keyword>
<feature type="compositionally biased region" description="Basic and acidic residues" evidence="1">
    <location>
        <begin position="64"/>
        <end position="84"/>
    </location>
</feature>
<protein>
    <submittedName>
        <fullName evidence="4">Xylanase/chitin deacetylase family enzyme</fullName>
    </submittedName>
</protein>
<dbReference type="PANTHER" id="PTHR10587:SF125">
    <property type="entry name" value="POLYSACCHARIDE DEACETYLASE YHEN-RELATED"/>
    <property type="match status" value="1"/>
</dbReference>
<dbReference type="GO" id="GO:0016798">
    <property type="term" value="F:hydrolase activity, acting on glycosyl bonds"/>
    <property type="evidence" value="ECO:0007669"/>
    <property type="project" value="UniProtKB-KW"/>
</dbReference>
<dbReference type="PANTHER" id="PTHR10587">
    <property type="entry name" value="GLYCOSYL TRANSFERASE-RELATED"/>
    <property type="match status" value="1"/>
</dbReference>
<dbReference type="Pfam" id="PF01522">
    <property type="entry name" value="Polysacc_deac_1"/>
    <property type="match status" value="1"/>
</dbReference>
<organism evidence="4 5">
    <name type="scientific">Thermobrachium celere DSM 8682</name>
    <dbReference type="NCBI Taxonomy" id="941824"/>
    <lineage>
        <taxon>Bacteria</taxon>
        <taxon>Bacillati</taxon>
        <taxon>Bacillota</taxon>
        <taxon>Clostridia</taxon>
        <taxon>Eubacteriales</taxon>
        <taxon>Clostridiaceae</taxon>
        <taxon>Thermobrachium</taxon>
    </lineage>
</organism>
<dbReference type="AlphaFoldDB" id="R7RN62"/>
<dbReference type="Proteomes" id="UP000014923">
    <property type="component" value="Unassembled WGS sequence"/>
</dbReference>
<dbReference type="InterPro" id="IPR050248">
    <property type="entry name" value="Polysacc_deacetylase_ArnD"/>
</dbReference>
<keyword evidence="2" id="KW-1133">Transmembrane helix</keyword>
<dbReference type="HOGENOM" id="CLU_021264_6_2_9"/>
<sequence length="297" mass="34077">MKKRSVYIIFFVYISAFIIGLAIGKFYAENNSAKAEIKSQANINEKEEKRIENISNKDHKKHYEQKLDNEENKKQKEDISVSSDKKDIDSINNKKVNEIIKKSSKKIAYLTFDDGPSQDVTPKVLEVLNKNGIKGTFFVLGSMVKDHPELLKKIHDDGHAIANHTYTHIYSRVYSSPEVIIEEIKNTEKVIKSVLGDDYNNKFFRFPGGSFGRPKEIKAAVVSSGYNYIDWNCLTGDAEGKIVSVERQYQRFLSTCKNKKTLIILMHDGKGKYTTPEVLDKVINYLKEQGYEFEVLR</sequence>
<dbReference type="PROSITE" id="PS51677">
    <property type="entry name" value="NODB"/>
    <property type="match status" value="1"/>
</dbReference>
<dbReference type="GO" id="GO:0016810">
    <property type="term" value="F:hydrolase activity, acting on carbon-nitrogen (but not peptide) bonds"/>
    <property type="evidence" value="ECO:0007669"/>
    <property type="project" value="InterPro"/>
</dbReference>
<keyword evidence="4" id="KW-0624">Polysaccharide degradation</keyword>
<keyword evidence="2" id="KW-0812">Transmembrane</keyword>
<proteinExistence type="predicted"/>
<dbReference type="eggNOG" id="COG0726">
    <property type="taxonomic scope" value="Bacteria"/>
</dbReference>
<dbReference type="GO" id="GO:0045493">
    <property type="term" value="P:xylan catabolic process"/>
    <property type="evidence" value="ECO:0007669"/>
    <property type="project" value="UniProtKB-KW"/>
</dbReference>
<accession>R7RN62</accession>
<dbReference type="InterPro" id="IPR002509">
    <property type="entry name" value="NODB_dom"/>
</dbReference>
<evidence type="ECO:0000256" key="2">
    <source>
        <dbReference type="SAM" id="Phobius"/>
    </source>
</evidence>
<keyword evidence="4" id="KW-0119">Carbohydrate metabolism</keyword>
<keyword evidence="2" id="KW-0472">Membrane</keyword>
<feature type="compositionally biased region" description="Basic and acidic residues" evidence="1">
    <location>
        <begin position="48"/>
        <end position="57"/>
    </location>
</feature>
<dbReference type="Gene3D" id="3.20.20.370">
    <property type="entry name" value="Glycoside hydrolase/deacetylase"/>
    <property type="match status" value="1"/>
</dbReference>
<evidence type="ECO:0000256" key="1">
    <source>
        <dbReference type="SAM" id="MobiDB-lite"/>
    </source>
</evidence>
<keyword evidence="4" id="KW-0858">Xylan degradation</keyword>
<dbReference type="RefSeq" id="WP_018660911.1">
    <property type="nucleotide sequence ID" value="NZ_HF952018.1"/>
</dbReference>
<dbReference type="CDD" id="cd10944">
    <property type="entry name" value="CE4_SmPgdA_like"/>
    <property type="match status" value="1"/>
</dbReference>
<dbReference type="EMBL" id="CAVN010000088">
    <property type="protein sequence ID" value="CDF57607.1"/>
    <property type="molecule type" value="Genomic_DNA"/>
</dbReference>
<feature type="transmembrane region" description="Helical" evidence="2">
    <location>
        <begin position="7"/>
        <end position="28"/>
    </location>
</feature>
<feature type="domain" description="NodB homology" evidence="3">
    <location>
        <begin position="106"/>
        <end position="294"/>
    </location>
</feature>
<gene>
    <name evidence="4" type="ORF">TCEL_01521</name>
</gene>